<accession>V4HIF3</accession>
<dbReference type="SUPFAM" id="SSF54373">
    <property type="entry name" value="FAD-linked reductases, C-terminal domain"/>
    <property type="match status" value="1"/>
</dbReference>
<name>V4HIF3_9EURY</name>
<evidence type="ECO:0000313" key="7">
    <source>
        <dbReference type="Proteomes" id="UP000017840"/>
    </source>
</evidence>
<evidence type="ECO:0000259" key="5">
    <source>
        <dbReference type="Pfam" id="PF01266"/>
    </source>
</evidence>
<feature type="domain" description="FAD dependent oxidoreductase" evidence="5">
    <location>
        <begin position="6"/>
        <end position="360"/>
    </location>
</feature>
<keyword evidence="7" id="KW-1185">Reference proteome</keyword>
<evidence type="ECO:0000256" key="2">
    <source>
        <dbReference type="ARBA" id="ARBA00009410"/>
    </source>
</evidence>
<dbReference type="Gene3D" id="3.50.50.60">
    <property type="entry name" value="FAD/NAD(P)-binding domain"/>
    <property type="match status" value="1"/>
</dbReference>
<evidence type="ECO:0000313" key="6">
    <source>
        <dbReference type="EMBL" id="ESP89548.1"/>
    </source>
</evidence>
<dbReference type="OrthoDB" id="2001at2157"/>
<dbReference type="PATRIC" id="fig|1324957.4.peg.668"/>
<dbReference type="EMBL" id="ASGZ01000008">
    <property type="protein sequence ID" value="ESP89548.1"/>
    <property type="molecule type" value="Genomic_DNA"/>
</dbReference>
<dbReference type="Proteomes" id="UP000017840">
    <property type="component" value="Unassembled WGS sequence"/>
</dbReference>
<dbReference type="GO" id="GO:0005737">
    <property type="term" value="C:cytoplasm"/>
    <property type="evidence" value="ECO:0007669"/>
    <property type="project" value="TreeGrafter"/>
</dbReference>
<comment type="similarity">
    <text evidence="2">Belongs to the DadA oxidoreductase family.</text>
</comment>
<reference evidence="6 7" key="1">
    <citation type="journal article" date="2013" name="Genome Announc.">
        <title>Draft Genome Sequence of 'Candidatus Halobonum tyrrellensis' Strain G22, Isolated from the Hypersaline Waters of Lake Tyrrell, Australia.</title>
        <authorList>
            <person name="Ugalde J.A."/>
            <person name="Narasingarao P."/>
            <person name="Kuo S."/>
            <person name="Podell S."/>
            <person name="Allen E.E."/>
        </authorList>
    </citation>
    <scope>NUCLEOTIDE SEQUENCE [LARGE SCALE GENOMIC DNA]</scope>
    <source>
        <strain evidence="6 7">G22</strain>
    </source>
</reference>
<keyword evidence="3" id="KW-0285">Flavoprotein</keyword>
<evidence type="ECO:0000256" key="4">
    <source>
        <dbReference type="ARBA" id="ARBA00023002"/>
    </source>
</evidence>
<dbReference type="Pfam" id="PF01266">
    <property type="entry name" value="DAO"/>
    <property type="match status" value="1"/>
</dbReference>
<sequence>MSEHERVAVVGGGIVGSSVAYHLARAGVETTLFDREDDGRATDAGAGIVSAATSSKTDSEAWFELGVRAADYYPELVDALEAAGATDHGYAEADLLSVAFDDDELDPFERAKARSERRADEYGAPEPGSFAEISPERARELFPPLGDAERVVRYRDRGRVDGRRFAAALREAGEREGLTVERADVADLRIEESAVTGVAVDGDWRGFDAAVLAGGAWSGSFEATLDFAVPVEPQRGQIVHIDVDADTADWPIVSPFRHKYLVSWPDGRVAVGATREDGTGFAPHATVEGLHDVYGETLRIAPGVADGTPREVRVGLRPLSRDGLPLLGEVPGVEGAYLATGHGPTGLTLGPYSGRLVAERVRGVETDADTSAFDPARFD</sequence>
<dbReference type="InterPro" id="IPR036188">
    <property type="entry name" value="FAD/NAD-bd_sf"/>
</dbReference>
<dbReference type="eggNOG" id="arCOG00755">
    <property type="taxonomic scope" value="Archaea"/>
</dbReference>
<keyword evidence="4" id="KW-0560">Oxidoreductase</keyword>
<comment type="caution">
    <text evidence="6">The sequence shown here is derived from an EMBL/GenBank/DDBJ whole genome shotgun (WGS) entry which is preliminary data.</text>
</comment>
<dbReference type="STRING" id="1324957.K933_03290"/>
<evidence type="ECO:0000256" key="3">
    <source>
        <dbReference type="ARBA" id="ARBA00022630"/>
    </source>
</evidence>
<dbReference type="GO" id="GO:0016491">
    <property type="term" value="F:oxidoreductase activity"/>
    <property type="evidence" value="ECO:0007669"/>
    <property type="project" value="UniProtKB-KW"/>
</dbReference>
<dbReference type="Gene3D" id="3.30.9.10">
    <property type="entry name" value="D-Amino Acid Oxidase, subunit A, domain 2"/>
    <property type="match status" value="1"/>
</dbReference>
<dbReference type="AlphaFoldDB" id="V4HIF3"/>
<dbReference type="PANTHER" id="PTHR13847">
    <property type="entry name" value="SARCOSINE DEHYDROGENASE-RELATED"/>
    <property type="match status" value="1"/>
</dbReference>
<comment type="cofactor">
    <cofactor evidence="1">
        <name>FAD</name>
        <dbReference type="ChEBI" id="CHEBI:57692"/>
    </cofactor>
</comment>
<dbReference type="SUPFAM" id="SSF51905">
    <property type="entry name" value="FAD/NAD(P)-binding domain"/>
    <property type="match status" value="1"/>
</dbReference>
<protein>
    <submittedName>
        <fullName evidence="6">Glycine/d-amino acid oxidase, deaminating</fullName>
    </submittedName>
</protein>
<dbReference type="PANTHER" id="PTHR13847:SF286">
    <property type="entry name" value="D-AMINO ACID DEHYDROGENASE"/>
    <property type="match status" value="1"/>
</dbReference>
<proteinExistence type="inferred from homology"/>
<organism evidence="6 7">
    <name type="scientific">Candidatus Halobonum tyrrellensis G22</name>
    <dbReference type="NCBI Taxonomy" id="1324957"/>
    <lineage>
        <taxon>Archaea</taxon>
        <taxon>Methanobacteriati</taxon>
        <taxon>Methanobacteriota</taxon>
        <taxon>Stenosarchaea group</taxon>
        <taxon>Halobacteria</taxon>
        <taxon>Halobacteriales</taxon>
        <taxon>Haloferacaceae</taxon>
        <taxon>Candidatus Halobonum</taxon>
    </lineage>
</organism>
<dbReference type="RefSeq" id="WP_023393249.1">
    <property type="nucleotide sequence ID" value="NZ_ASGZ01000008.1"/>
</dbReference>
<evidence type="ECO:0000256" key="1">
    <source>
        <dbReference type="ARBA" id="ARBA00001974"/>
    </source>
</evidence>
<gene>
    <name evidence="6" type="ORF">K933_03290</name>
</gene>
<dbReference type="InterPro" id="IPR006076">
    <property type="entry name" value="FAD-dep_OxRdtase"/>
</dbReference>